<reference evidence="5 6" key="1">
    <citation type="submission" date="2018-06" db="EMBL/GenBank/DDBJ databases">
        <title>Comparative genomics reveals the genomic features of Rhizophagus irregularis, R. cerebriforme, R. diaphanum and Gigaspora rosea, and their symbiotic lifestyle signature.</title>
        <authorList>
            <person name="Morin E."/>
            <person name="San Clemente H."/>
            <person name="Chen E.C.H."/>
            <person name="De La Providencia I."/>
            <person name="Hainaut M."/>
            <person name="Kuo A."/>
            <person name="Kohler A."/>
            <person name="Murat C."/>
            <person name="Tang N."/>
            <person name="Roy S."/>
            <person name="Loubradou J."/>
            <person name="Henrissat B."/>
            <person name="Grigoriev I.V."/>
            <person name="Corradi N."/>
            <person name="Roux C."/>
            <person name="Martin F.M."/>
        </authorList>
    </citation>
    <scope>NUCLEOTIDE SEQUENCE [LARGE SCALE GENOMIC DNA]</scope>
    <source>
        <strain evidence="5 6">DAOM 227022</strain>
    </source>
</reference>
<gene>
    <name evidence="5" type="ORF">C1645_748155</name>
</gene>
<dbReference type="OrthoDB" id="408683at2759"/>
<dbReference type="STRING" id="658196.A0A397TMH3"/>
<proteinExistence type="inferred from homology"/>
<feature type="region of interest" description="Disordered" evidence="3">
    <location>
        <begin position="34"/>
        <end position="55"/>
    </location>
</feature>
<dbReference type="GO" id="GO:0004519">
    <property type="term" value="F:endonuclease activity"/>
    <property type="evidence" value="ECO:0007669"/>
    <property type="project" value="UniProtKB-KW"/>
</dbReference>
<evidence type="ECO:0000256" key="2">
    <source>
        <dbReference type="ARBA" id="ARBA00022694"/>
    </source>
</evidence>
<feature type="compositionally biased region" description="Basic and acidic residues" evidence="3">
    <location>
        <begin position="42"/>
        <end position="55"/>
    </location>
</feature>
<comment type="similarity">
    <text evidence="1">Belongs to the SEN54 family.</text>
</comment>
<dbReference type="PANTHER" id="PTHR21027:SF1">
    <property type="entry name" value="TRNA-SPLICING ENDONUCLEASE SUBUNIT SEN54"/>
    <property type="match status" value="1"/>
</dbReference>
<protein>
    <submittedName>
        <fullName evidence="5">tRNA-splicing endonuclease subunit sen54 N-term-domain-containing protein</fullName>
    </submittedName>
</protein>
<dbReference type="AlphaFoldDB" id="A0A397TMH3"/>
<dbReference type="Pfam" id="PF12928">
    <property type="entry name" value="tRNA_int_end_N2"/>
    <property type="match status" value="1"/>
</dbReference>
<dbReference type="Proteomes" id="UP000265703">
    <property type="component" value="Unassembled WGS sequence"/>
</dbReference>
<dbReference type="GO" id="GO:0000214">
    <property type="term" value="C:tRNA-intron endonuclease complex"/>
    <property type="evidence" value="ECO:0007669"/>
    <property type="project" value="TreeGrafter"/>
</dbReference>
<keyword evidence="5" id="KW-0378">Hydrolase</keyword>
<evidence type="ECO:0000259" key="4">
    <source>
        <dbReference type="Pfam" id="PF12928"/>
    </source>
</evidence>
<feature type="domain" description="tRNA-splicing endonuclease subunit Sen54 N-terminal" evidence="4">
    <location>
        <begin position="67"/>
        <end position="132"/>
    </location>
</feature>
<dbReference type="EMBL" id="QKYT01000007">
    <property type="protein sequence ID" value="RIA99168.1"/>
    <property type="molecule type" value="Genomic_DNA"/>
</dbReference>
<sequence>MQNTKGNIEEINEQEDDINQEIDYISLFAKEKTKVRGIPKRGSKDFEPDGSENQHDALTSSLNALQNALSEERNVSSRQLCKAIWHRAPISKAMITVSKGSHFHNMGHAIKGKMWLYPEECLFLMDRCSLSMQYCGVDMSLQHAYCEIIGEWLTLEKYQVYAYLKRIGFTVLRAQPSPSSSTNTSVCSQSQPLIQTPSHTNATSHQLQQLQLPWFLNRINSFIISPFIYITNLLNSSSVLSSRKSANKKEDQSLVVPGEYRTYEQVYKKLQIIKSSSITHCHNIDVDVEDEGYNIDFLVYKESAPGKFKKKNPGSPLFHVVVASAETQKPPSLPTLCNLFNSFPSSSQTNSSQSLESQSPSQLSTRKNILFAIVDGSNISFLEYNDIMFDNIHVNLISDHVEKKMRY</sequence>
<keyword evidence="2" id="KW-0819">tRNA processing</keyword>
<dbReference type="PANTHER" id="PTHR21027">
    <property type="entry name" value="TRNA-SPLICING ENDONUCLEASE SUBUNIT SEN54"/>
    <property type="match status" value="1"/>
</dbReference>
<dbReference type="InterPro" id="IPR024337">
    <property type="entry name" value="tRNA_splic_suSen54"/>
</dbReference>
<evidence type="ECO:0000256" key="1">
    <source>
        <dbReference type="ARBA" id="ARBA00005736"/>
    </source>
</evidence>
<keyword evidence="5" id="KW-0255">Endonuclease</keyword>
<dbReference type="GO" id="GO:0000379">
    <property type="term" value="P:tRNA-type intron splice site recognition and cleavage"/>
    <property type="evidence" value="ECO:0007669"/>
    <property type="project" value="TreeGrafter"/>
</dbReference>
<comment type="caution">
    <text evidence="5">The sequence shown here is derived from an EMBL/GenBank/DDBJ whole genome shotgun (WGS) entry which is preliminary data.</text>
</comment>
<keyword evidence="6" id="KW-1185">Reference proteome</keyword>
<evidence type="ECO:0000313" key="6">
    <source>
        <dbReference type="Proteomes" id="UP000265703"/>
    </source>
</evidence>
<organism evidence="5 6">
    <name type="scientific">Glomus cerebriforme</name>
    <dbReference type="NCBI Taxonomy" id="658196"/>
    <lineage>
        <taxon>Eukaryota</taxon>
        <taxon>Fungi</taxon>
        <taxon>Fungi incertae sedis</taxon>
        <taxon>Mucoromycota</taxon>
        <taxon>Glomeromycotina</taxon>
        <taxon>Glomeromycetes</taxon>
        <taxon>Glomerales</taxon>
        <taxon>Glomeraceae</taxon>
        <taxon>Glomus</taxon>
    </lineage>
</organism>
<keyword evidence="5" id="KW-0540">Nuclease</keyword>
<accession>A0A397TMH3</accession>
<evidence type="ECO:0000256" key="3">
    <source>
        <dbReference type="SAM" id="MobiDB-lite"/>
    </source>
</evidence>
<name>A0A397TMH3_9GLOM</name>
<evidence type="ECO:0000313" key="5">
    <source>
        <dbReference type="EMBL" id="RIA99168.1"/>
    </source>
</evidence>
<dbReference type="InterPro" id="IPR024336">
    <property type="entry name" value="tRNA_splic_suSen54_N"/>
</dbReference>